<dbReference type="Pfam" id="PF14543">
    <property type="entry name" value="TAXi_N"/>
    <property type="match status" value="1"/>
</dbReference>
<gene>
    <name evidence="4" type="ORF">C5167_019865</name>
</gene>
<evidence type="ECO:0000313" key="4">
    <source>
        <dbReference type="EMBL" id="RZC51440.1"/>
    </source>
</evidence>
<evidence type="ECO:0000259" key="2">
    <source>
        <dbReference type="PROSITE" id="PS51767"/>
    </source>
</evidence>
<dbReference type="Pfam" id="PF14541">
    <property type="entry name" value="TAXi_C"/>
    <property type="match status" value="1"/>
</dbReference>
<comment type="similarity">
    <text evidence="1">Belongs to the peptidase A1 family.</text>
</comment>
<reference evidence="4 5" key="1">
    <citation type="journal article" date="2018" name="Science">
        <title>The opium poppy genome and morphinan production.</title>
        <authorList>
            <person name="Guo L."/>
            <person name="Winzer T."/>
            <person name="Yang X."/>
            <person name="Li Y."/>
            <person name="Ning Z."/>
            <person name="He Z."/>
            <person name="Teodor R."/>
            <person name="Lu Y."/>
            <person name="Bowser T.A."/>
            <person name="Graham I.A."/>
            <person name="Ye K."/>
        </authorList>
    </citation>
    <scope>NUCLEOTIDE SEQUENCE [LARGE SCALE GENOMIC DNA]</scope>
    <source>
        <strain evidence="5">cv. HN1</strain>
        <tissue evidence="4">Leaves</tissue>
    </source>
</reference>
<dbReference type="EMBL" id="MH837996">
    <property type="protein sequence ID" value="QBG82556.1"/>
    <property type="molecule type" value="Genomic_DNA"/>
</dbReference>
<reference evidence="3" key="2">
    <citation type="journal article" date="2019" name="Plant Physiol.">
        <title>Purine permease-type benzylisoquinoline alkaloid transporters in opium poppy.</title>
        <authorList>
            <person name="Dastmalchi M."/>
            <person name="Chang L."/>
            <person name="Chen R."/>
            <person name="Yu L."/>
            <person name="Chen X."/>
            <person name="Hagel J."/>
            <person name="Facchini P.J."/>
        </authorList>
    </citation>
    <scope>NUCLEOTIDE SEQUENCE</scope>
</reference>
<dbReference type="OMA" id="TIFDAYL"/>
<dbReference type="GO" id="GO:0004190">
    <property type="term" value="F:aspartic-type endopeptidase activity"/>
    <property type="evidence" value="ECO:0007669"/>
    <property type="project" value="InterPro"/>
</dbReference>
<dbReference type="InterPro" id="IPR032861">
    <property type="entry name" value="TAXi_N"/>
</dbReference>
<dbReference type="Proteomes" id="UP000316621">
    <property type="component" value="Chromosome 2"/>
</dbReference>
<dbReference type="SUPFAM" id="SSF50630">
    <property type="entry name" value="Acid proteases"/>
    <property type="match status" value="1"/>
</dbReference>
<proteinExistence type="inferred from homology"/>
<evidence type="ECO:0000313" key="3">
    <source>
        <dbReference type="EMBL" id="QBG82556.1"/>
    </source>
</evidence>
<accession>A0A4Y7IUH4</accession>
<protein>
    <submittedName>
        <fullName evidence="3">Peptidase A1</fullName>
    </submittedName>
</protein>
<sequence length="245" mass="26497">MLRGLAKGANGIAGFGRSSELSLASQFSAAFRFPKKFTSELSSTDSGVMYFGDGPYTDQQYRHQLVYTPLITNPHFSSEYFVDVRSIEIDGVNVAINKGLPTINKKNGVGGTKFSTLVPYTTMETSIYKAFTSAYIQRAKTMGISLVAPVAPFTACFNLSTIVNQPDGLVVPTIVLTLPNKVNWQMIGPGTSLKYVKRSVLCLAFVDGGSKPKTSIVIGGHQMQFSIIEFDIAGSRLGFSPPIQV</sequence>
<dbReference type="InterPro" id="IPR001461">
    <property type="entry name" value="Aspartic_peptidase_A1"/>
</dbReference>
<organism evidence="4 5">
    <name type="scientific">Papaver somniferum</name>
    <name type="common">Opium poppy</name>
    <dbReference type="NCBI Taxonomy" id="3469"/>
    <lineage>
        <taxon>Eukaryota</taxon>
        <taxon>Viridiplantae</taxon>
        <taxon>Streptophyta</taxon>
        <taxon>Embryophyta</taxon>
        <taxon>Tracheophyta</taxon>
        <taxon>Spermatophyta</taxon>
        <taxon>Magnoliopsida</taxon>
        <taxon>Ranunculales</taxon>
        <taxon>Papaveraceae</taxon>
        <taxon>Papaveroideae</taxon>
        <taxon>Papaver</taxon>
    </lineage>
</organism>
<dbReference type="AlphaFoldDB" id="A0A4Y7IUH4"/>
<dbReference type="InterPro" id="IPR033121">
    <property type="entry name" value="PEPTIDASE_A1"/>
</dbReference>
<dbReference type="Gramene" id="RZC51440">
    <property type="protein sequence ID" value="RZC51440"/>
    <property type="gene ID" value="C5167_019865"/>
</dbReference>
<feature type="domain" description="Peptidase A1" evidence="2">
    <location>
        <begin position="1"/>
        <end position="240"/>
    </location>
</feature>
<dbReference type="InterPro" id="IPR032799">
    <property type="entry name" value="TAXi_C"/>
</dbReference>
<evidence type="ECO:0000313" key="5">
    <source>
        <dbReference type="Proteomes" id="UP000316621"/>
    </source>
</evidence>
<keyword evidence="5" id="KW-1185">Reference proteome</keyword>
<name>A0A4Y7IUH4_PAPSO</name>
<dbReference type="OrthoDB" id="1882431at2759"/>
<dbReference type="PROSITE" id="PS51767">
    <property type="entry name" value="PEPTIDASE_A1"/>
    <property type="match status" value="1"/>
</dbReference>
<evidence type="ECO:0000256" key="1">
    <source>
        <dbReference type="ARBA" id="ARBA00007447"/>
    </source>
</evidence>
<dbReference type="PANTHER" id="PTHR47965">
    <property type="entry name" value="ASPARTYL PROTEASE-RELATED"/>
    <property type="match status" value="1"/>
</dbReference>
<dbReference type="EMBL" id="CM010716">
    <property type="protein sequence ID" value="RZC51440.1"/>
    <property type="molecule type" value="Genomic_DNA"/>
</dbReference>
<dbReference type="InterPro" id="IPR021109">
    <property type="entry name" value="Peptidase_aspartic_dom_sf"/>
</dbReference>
<dbReference type="PANTHER" id="PTHR47965:SF22">
    <property type="entry name" value="EUKARYOTIC ASPARTYL PROTEASE FAMILY PROTEIN"/>
    <property type="match status" value="1"/>
</dbReference>
<dbReference type="Gene3D" id="2.40.70.10">
    <property type="entry name" value="Acid Proteases"/>
    <property type="match status" value="2"/>
</dbReference>
<dbReference type="GO" id="GO:0006508">
    <property type="term" value="P:proteolysis"/>
    <property type="evidence" value="ECO:0007669"/>
    <property type="project" value="InterPro"/>
</dbReference>